<dbReference type="InterPro" id="IPR036654">
    <property type="entry name" value="DNA_pol_III_psi_sf"/>
</dbReference>
<dbReference type="InterPro" id="IPR004615">
    <property type="entry name" value="DNA_pol_III_psi"/>
</dbReference>
<dbReference type="EMBL" id="AGCA01000256">
    <property type="protein sequence ID" value="EGY29041.1"/>
    <property type="molecule type" value="Genomic_DNA"/>
</dbReference>
<dbReference type="GO" id="GO:0008408">
    <property type="term" value="F:3'-5' exonuclease activity"/>
    <property type="evidence" value="ECO:0007669"/>
    <property type="project" value="InterPro"/>
</dbReference>
<comment type="caution">
    <text evidence="1">The sequence shown here is derived from an EMBL/GenBank/DDBJ whole genome shotgun (WGS) entry which is preliminary data.</text>
</comment>
<sequence length="164" mass="19226">ISYRNDIRFVSMYQNKALPINRIIEKSMTSRRDWFLQQLGITQWKLRRPAILQGEAAMPIPSNVRLLIVAQSPPQHQDPLFCDLLLSLHLTPEQTYSLTPNQLAVIPKDRQYHYWYLGNHEPLTDAQVHLQSPVLNELYQDGHAKRALWQQICQYEKDFYPDAG</sequence>
<proteinExistence type="predicted"/>
<keyword evidence="2" id="KW-1185">Reference proteome</keyword>
<reference evidence="1 2" key="1">
    <citation type="journal article" date="2012" name="Genome Res.">
        <title>Genomic basis of endosymbiont-conferred protection against an insect parasitoid.</title>
        <authorList>
            <person name="Hansen A.K."/>
            <person name="Vorburger C."/>
            <person name="Moran N.A."/>
        </authorList>
    </citation>
    <scope>NUCLEOTIDE SEQUENCE [LARGE SCALE GENOMIC DNA]</scope>
    <source>
        <strain evidence="2">R5.15</strain>
    </source>
</reference>
<name>G2GZ01_9ENTR</name>
<organism evidence="1 2">
    <name type="scientific">Candidatus Regiella insecticola 5.15</name>
    <dbReference type="NCBI Taxonomy" id="1005043"/>
    <lineage>
        <taxon>Bacteria</taxon>
        <taxon>Pseudomonadati</taxon>
        <taxon>Pseudomonadota</taxon>
        <taxon>Gammaproteobacteria</taxon>
        <taxon>Enterobacterales</taxon>
        <taxon>Enterobacteriaceae</taxon>
        <taxon>aphid secondary symbionts</taxon>
        <taxon>Candidatus Regiella</taxon>
    </lineage>
</organism>
<accession>G2GZ01</accession>
<protein>
    <submittedName>
        <fullName evidence="1">DNA polymerase III</fullName>
    </submittedName>
</protein>
<dbReference type="SUPFAM" id="SSF102220">
    <property type="entry name" value="DNA polymerase III psi subunit"/>
    <property type="match status" value="1"/>
</dbReference>
<dbReference type="AlphaFoldDB" id="G2GZ01"/>
<evidence type="ECO:0000313" key="2">
    <source>
        <dbReference type="Proteomes" id="UP000004116"/>
    </source>
</evidence>
<evidence type="ECO:0000313" key="1">
    <source>
        <dbReference type="EMBL" id="EGY29041.1"/>
    </source>
</evidence>
<dbReference type="GO" id="GO:0003887">
    <property type="term" value="F:DNA-directed DNA polymerase activity"/>
    <property type="evidence" value="ECO:0007669"/>
    <property type="project" value="InterPro"/>
</dbReference>
<gene>
    <name evidence="1" type="ORF">Rin_00010150</name>
</gene>
<feature type="non-terminal residue" evidence="1">
    <location>
        <position position="1"/>
    </location>
</feature>
<dbReference type="GO" id="GO:0006260">
    <property type="term" value="P:DNA replication"/>
    <property type="evidence" value="ECO:0007669"/>
    <property type="project" value="InterPro"/>
</dbReference>
<dbReference type="Proteomes" id="UP000004116">
    <property type="component" value="Unassembled WGS sequence"/>
</dbReference>
<dbReference type="Pfam" id="PF03603">
    <property type="entry name" value="DNA_III_psi"/>
    <property type="match status" value="1"/>
</dbReference>
<dbReference type="Gene3D" id="3.40.50.10220">
    <property type="entry name" value="DNA polymerase III, psi subunit"/>
    <property type="match status" value="1"/>
</dbReference>